<organism evidence="1 2">
    <name type="scientific">Rhizobium metallidurans</name>
    <dbReference type="NCBI Taxonomy" id="1265931"/>
    <lineage>
        <taxon>Bacteria</taxon>
        <taxon>Pseudomonadati</taxon>
        <taxon>Pseudomonadota</taxon>
        <taxon>Alphaproteobacteria</taxon>
        <taxon>Hyphomicrobiales</taxon>
        <taxon>Rhizobiaceae</taxon>
        <taxon>Rhizobium/Agrobacterium group</taxon>
        <taxon>Rhizobium</taxon>
    </lineage>
</organism>
<dbReference type="GO" id="GO:0006629">
    <property type="term" value="P:lipid metabolic process"/>
    <property type="evidence" value="ECO:0007669"/>
    <property type="project" value="InterPro"/>
</dbReference>
<sequence length="222" mass="24701">MIEVLSHRGYWKTPEEKNTVEAFVRSFSLGFGTETDVRDSQADGAPSIVISHDIPRGGEISFAELLRIAKQHGSPLLALNIKADGLHDMLAEVLSSEGYSNYFLFDASVPDLIQGVKRKMVSFTRLSEYEREASLYDNPGVSGVWIDNFLPGRWYDAALIERILADGKQATLVAPDLHGRHDEYEPFLQWLVSSGLNERDGLSVCTDFPERAQLILTGRDAA</sequence>
<dbReference type="RefSeq" id="WP_210279630.1">
    <property type="nucleotide sequence ID" value="NZ_JACIDW010000007.1"/>
</dbReference>
<evidence type="ECO:0000313" key="1">
    <source>
        <dbReference type="EMBL" id="MBB3965074.1"/>
    </source>
</evidence>
<proteinExistence type="predicted"/>
<dbReference type="Proteomes" id="UP000582090">
    <property type="component" value="Unassembled WGS sequence"/>
</dbReference>
<evidence type="ECO:0008006" key="3">
    <source>
        <dbReference type="Google" id="ProtNLM"/>
    </source>
</evidence>
<evidence type="ECO:0000313" key="2">
    <source>
        <dbReference type="Proteomes" id="UP000582090"/>
    </source>
</evidence>
<name>A0A7W6CV96_9HYPH</name>
<dbReference type="SUPFAM" id="SSF51695">
    <property type="entry name" value="PLC-like phosphodiesterases"/>
    <property type="match status" value="1"/>
</dbReference>
<reference evidence="1 2" key="1">
    <citation type="submission" date="2020-08" db="EMBL/GenBank/DDBJ databases">
        <title>Genomic Encyclopedia of Type Strains, Phase IV (KMG-IV): sequencing the most valuable type-strain genomes for metagenomic binning, comparative biology and taxonomic classification.</title>
        <authorList>
            <person name="Goeker M."/>
        </authorList>
    </citation>
    <scope>NUCLEOTIDE SEQUENCE [LARGE SCALE GENOMIC DNA]</scope>
    <source>
        <strain evidence="1 2">DSM 26575</strain>
    </source>
</reference>
<dbReference type="InterPro" id="IPR017946">
    <property type="entry name" value="PLC-like_Pdiesterase_TIM-brl"/>
</dbReference>
<accession>A0A7W6CV96</accession>
<comment type="caution">
    <text evidence="1">The sequence shown here is derived from an EMBL/GenBank/DDBJ whole genome shotgun (WGS) entry which is preliminary data.</text>
</comment>
<dbReference type="EMBL" id="JACIDW010000007">
    <property type="protein sequence ID" value="MBB3965074.1"/>
    <property type="molecule type" value="Genomic_DNA"/>
</dbReference>
<keyword evidence="2" id="KW-1185">Reference proteome</keyword>
<protein>
    <recommendedName>
        <fullName evidence="3">Phosphodiesterase</fullName>
    </recommendedName>
</protein>
<dbReference type="GO" id="GO:0008081">
    <property type="term" value="F:phosphoric diester hydrolase activity"/>
    <property type="evidence" value="ECO:0007669"/>
    <property type="project" value="InterPro"/>
</dbReference>
<dbReference type="AlphaFoldDB" id="A0A7W6CV96"/>
<gene>
    <name evidence="1" type="ORF">GGQ67_002741</name>
</gene>